<evidence type="ECO:0000259" key="2">
    <source>
        <dbReference type="PROSITE" id="PS50994"/>
    </source>
</evidence>
<dbReference type="Gene3D" id="3.20.20.70">
    <property type="entry name" value="Aldolase class I"/>
    <property type="match status" value="1"/>
</dbReference>
<reference evidence="3" key="1">
    <citation type="journal article" date="2015" name="Nature">
        <title>Complex archaea that bridge the gap between prokaryotes and eukaryotes.</title>
        <authorList>
            <person name="Spang A."/>
            <person name="Saw J.H."/>
            <person name="Jorgensen S.L."/>
            <person name="Zaremba-Niedzwiedzka K."/>
            <person name="Martijn J."/>
            <person name="Lind A.E."/>
            <person name="van Eijk R."/>
            <person name="Schleper C."/>
            <person name="Guy L."/>
            <person name="Ettema T.J."/>
        </authorList>
    </citation>
    <scope>NUCLEOTIDE SEQUENCE</scope>
</reference>
<dbReference type="Pfam" id="PF13518">
    <property type="entry name" value="HTH_28"/>
    <property type="match status" value="1"/>
</dbReference>
<name>A0A0F9KV68_9ZZZZ</name>
<accession>A0A0F9KV68</accession>
<evidence type="ECO:0000256" key="1">
    <source>
        <dbReference type="ARBA" id="ARBA00009716"/>
    </source>
</evidence>
<dbReference type="SUPFAM" id="SSF46689">
    <property type="entry name" value="Homeodomain-like"/>
    <property type="match status" value="1"/>
</dbReference>
<comment type="caution">
    <text evidence="3">The sequence shown here is derived from an EMBL/GenBank/DDBJ whole genome shotgun (WGS) entry which is preliminary data.</text>
</comment>
<dbReference type="InterPro" id="IPR009057">
    <property type="entry name" value="Homeodomain-like_sf"/>
</dbReference>
<dbReference type="GO" id="GO:0006537">
    <property type="term" value="P:glutamate biosynthetic process"/>
    <property type="evidence" value="ECO:0007669"/>
    <property type="project" value="InterPro"/>
</dbReference>
<dbReference type="InterPro" id="IPR001584">
    <property type="entry name" value="Integrase_cat-core"/>
</dbReference>
<evidence type="ECO:0000313" key="3">
    <source>
        <dbReference type="EMBL" id="KKM19230.1"/>
    </source>
</evidence>
<dbReference type="PANTHER" id="PTHR35004:SF7">
    <property type="entry name" value="INTEGRASE PROTEIN"/>
    <property type="match status" value="1"/>
</dbReference>
<dbReference type="InterPro" id="IPR002932">
    <property type="entry name" value="Glu_synthdom"/>
</dbReference>
<sequence>MERHLLMSCKELARKSILELVLAGQITLVEASRRMGLSYRQALRVKERFERDGDSGLVHRGRGQPSNRGYPVSFRAKVLQRYRQRYKDHDIGPTLAAEKLAQDGLQVDHETLRRWLLEQGDWKKHRKRREHRAYRERKGHFGELVQMDGSHHHWFTREHDRACLMNMVDDATGTTAGLMAPQETTEAAMRLLWAWVTRHGIPKALYTDKKNVFVTDREPAREEQLAGKEPMTAFGTACEKLGIEIFEMKWGQGAKDIGGEVKLHSLERAMQLKDRDYIVLPDPRQPASQEAFKSGGITEFERHSRLGMVEEESFHKSVEHLRKIGAKYVTLKTGAYRPADLARAIKYSSDAKIDMLTIDGAGGGTGMSPWRMMNEWGIPTVQIESLMHQMCERLAAKGAYIPPIAIAGGLSLEDHVFKAMALGAPYVKAICLGRAVFSAAMVGKTHGNLMAKKMELEGEDIETGYLKLFAVGAELKERFGKDFSRLPAGAIGMYSYIDRMKQGMQQLMAGARKFGLEHITRNDIMALTKDAAEVSGIDYVMDADAKEVDKILG</sequence>
<dbReference type="Pfam" id="PF01645">
    <property type="entry name" value="Glu_synthase"/>
    <property type="match status" value="1"/>
</dbReference>
<comment type="similarity">
    <text evidence="1">Belongs to the glutamate synthase family.</text>
</comment>
<dbReference type="SUPFAM" id="SSF51395">
    <property type="entry name" value="FMN-linked oxidoreductases"/>
    <property type="match status" value="1"/>
</dbReference>
<dbReference type="InterPro" id="IPR013785">
    <property type="entry name" value="Aldolase_TIM"/>
</dbReference>
<feature type="domain" description="Integrase catalytic" evidence="2">
    <location>
        <begin position="134"/>
        <end position="318"/>
    </location>
</feature>
<dbReference type="AlphaFoldDB" id="A0A0F9KV68"/>
<dbReference type="PROSITE" id="PS50994">
    <property type="entry name" value="INTEGRASE"/>
    <property type="match status" value="1"/>
</dbReference>
<dbReference type="GO" id="GO:0015930">
    <property type="term" value="F:glutamate synthase activity"/>
    <property type="evidence" value="ECO:0007669"/>
    <property type="project" value="InterPro"/>
</dbReference>
<dbReference type="GO" id="GO:0015074">
    <property type="term" value="P:DNA integration"/>
    <property type="evidence" value="ECO:0007669"/>
    <property type="project" value="InterPro"/>
</dbReference>
<dbReference type="EMBL" id="LAZR01014038">
    <property type="protein sequence ID" value="KKM19230.1"/>
    <property type="molecule type" value="Genomic_DNA"/>
</dbReference>
<dbReference type="InterPro" id="IPR055247">
    <property type="entry name" value="InsJ-like_HTH"/>
</dbReference>
<gene>
    <name evidence="3" type="ORF">LCGC14_1657760</name>
</gene>
<dbReference type="PANTHER" id="PTHR35004">
    <property type="entry name" value="TRANSPOSASE RV3428C-RELATED"/>
    <property type="match status" value="1"/>
</dbReference>
<proteinExistence type="inferred from homology"/>
<organism evidence="3">
    <name type="scientific">marine sediment metagenome</name>
    <dbReference type="NCBI Taxonomy" id="412755"/>
    <lineage>
        <taxon>unclassified sequences</taxon>
        <taxon>metagenomes</taxon>
        <taxon>ecological metagenomes</taxon>
    </lineage>
</organism>
<protein>
    <recommendedName>
        <fullName evidence="2">Integrase catalytic domain-containing protein</fullName>
    </recommendedName>
</protein>